<protein>
    <submittedName>
        <fullName evidence="4">Phosphotriesterase</fullName>
    </submittedName>
</protein>
<organism evidence="4 5">
    <name type="scientific">Tomitella cavernea</name>
    <dbReference type="NCBI Taxonomy" id="1387982"/>
    <lineage>
        <taxon>Bacteria</taxon>
        <taxon>Bacillati</taxon>
        <taxon>Actinomycetota</taxon>
        <taxon>Actinomycetes</taxon>
        <taxon>Mycobacteriales</taxon>
        <taxon>Tomitella</taxon>
    </lineage>
</organism>
<keyword evidence="5" id="KW-1185">Reference proteome</keyword>
<keyword evidence="2" id="KW-0378">Hydrolase</keyword>
<dbReference type="InterPro" id="IPR017947">
    <property type="entry name" value="AryldialkylPase_Zn-BS"/>
</dbReference>
<dbReference type="InterPro" id="IPR032466">
    <property type="entry name" value="Metal_Hydrolase"/>
</dbReference>
<dbReference type="PANTHER" id="PTHR10819:SF3">
    <property type="entry name" value="PHOSPHOTRIESTERASE-RELATED PROTEIN"/>
    <property type="match status" value="1"/>
</dbReference>
<dbReference type="PROSITE" id="PS51347">
    <property type="entry name" value="PHOSPHOTRIESTERASE_2"/>
    <property type="match status" value="1"/>
</dbReference>
<proteinExistence type="inferred from homology"/>
<sequence>MTVHGVLGPIARSALGQTLIHEHVTTADWSMRQAFGTRFFDPAVIADRAVEQFSRARERGVRTVVDGTPVNMGRDIGLLRTIAERTGVNFVASSGFYYQDEVYLTWRSVDEIRELLAGECADGIGDTGVRPGIMKAACADDGITDVLGKVFQAVGAVAAEHDLPVFCHHHPSVGNGDAIMDIFDAAGVRPERVILGHSGDSGDLDYLERMLDRGCYLGMDRFGHCAASRSLEDRVATIAALCERGHADKLLLSHDLAVYFGVFGDWEAFLAQPYPEVDFTFIHDTVVPALEGAGLTPEAVRSMLVDNTATVLTGERA</sequence>
<evidence type="ECO:0000256" key="1">
    <source>
        <dbReference type="ARBA" id="ARBA00022723"/>
    </source>
</evidence>
<evidence type="ECO:0000313" key="4">
    <source>
        <dbReference type="EMBL" id="GAA4803632.1"/>
    </source>
</evidence>
<reference evidence="5" key="1">
    <citation type="journal article" date="2019" name="Int. J. Syst. Evol. Microbiol.">
        <title>The Global Catalogue of Microorganisms (GCM) 10K type strain sequencing project: providing services to taxonomists for standard genome sequencing and annotation.</title>
        <authorList>
            <consortium name="The Broad Institute Genomics Platform"/>
            <consortium name="The Broad Institute Genome Sequencing Center for Infectious Disease"/>
            <person name="Wu L."/>
            <person name="Ma J."/>
        </authorList>
    </citation>
    <scope>NUCLEOTIDE SEQUENCE [LARGE SCALE GENOMIC DNA]</scope>
    <source>
        <strain evidence="5">JCM 18542</strain>
    </source>
</reference>
<gene>
    <name evidence="4" type="ORF">GCM10023353_02410</name>
</gene>
<dbReference type="EMBL" id="BAABKQ010000001">
    <property type="protein sequence ID" value="GAA4803632.1"/>
    <property type="molecule type" value="Genomic_DNA"/>
</dbReference>
<dbReference type="SUPFAM" id="SSF51556">
    <property type="entry name" value="Metallo-dependent hydrolases"/>
    <property type="match status" value="1"/>
</dbReference>
<dbReference type="PANTHER" id="PTHR10819">
    <property type="entry name" value="PHOSPHOTRIESTERASE-RELATED"/>
    <property type="match status" value="1"/>
</dbReference>
<evidence type="ECO:0000256" key="2">
    <source>
        <dbReference type="ARBA" id="ARBA00022801"/>
    </source>
</evidence>
<dbReference type="InterPro" id="IPR001559">
    <property type="entry name" value="Phosphotriesterase"/>
</dbReference>
<dbReference type="RefSeq" id="WP_200173213.1">
    <property type="nucleotide sequence ID" value="NZ_BAABKQ010000001.1"/>
</dbReference>
<dbReference type="Pfam" id="PF02126">
    <property type="entry name" value="PTE"/>
    <property type="match status" value="1"/>
</dbReference>
<feature type="modified residue" description="N6-carboxylysine" evidence="3">
    <location>
        <position position="135"/>
    </location>
</feature>
<evidence type="ECO:0000313" key="5">
    <source>
        <dbReference type="Proteomes" id="UP001500839"/>
    </source>
</evidence>
<evidence type="ECO:0000256" key="3">
    <source>
        <dbReference type="PROSITE-ProRule" id="PRU00679"/>
    </source>
</evidence>
<dbReference type="PROSITE" id="PS01322">
    <property type="entry name" value="PHOSPHOTRIESTERASE_1"/>
    <property type="match status" value="1"/>
</dbReference>
<comment type="similarity">
    <text evidence="3">Belongs to the metallo-dependent hydrolases superfamily. Phosphotriesterase family.</text>
</comment>
<keyword evidence="1" id="KW-0479">Metal-binding</keyword>
<dbReference type="Gene3D" id="3.20.20.140">
    <property type="entry name" value="Metal-dependent hydrolases"/>
    <property type="match status" value="1"/>
</dbReference>
<comment type="caution">
    <text evidence="4">The sequence shown here is derived from an EMBL/GenBank/DDBJ whole genome shotgun (WGS) entry which is preliminary data.</text>
</comment>
<name>A0ABP9C1X0_9ACTN</name>
<accession>A0ABP9C1X0</accession>
<dbReference type="Proteomes" id="UP001500839">
    <property type="component" value="Unassembled WGS sequence"/>
</dbReference>